<protein>
    <submittedName>
        <fullName evidence="1">RngB protein</fullName>
    </submittedName>
</protein>
<sequence>MEIVAEATYRGVTDVVFTDTSGDYETLAGPISWTHPSDMTDVDGYKFLITADASTEPTPGTLTAFRELNHPGFGGTLSYTYTNFTLADTPREAAIPIPGMTLPRYLQVHTIISGNWQAVSEIAPSAIIPIYDRGGSFSTLPFEQQDVVFADTDPRCGFLGGSVSFDLPADADFTYLKSWRIYFAEDLYGSNPTSAVELPMALNNIVNLSSDFEVGDRTVLTIAGVTDTGEINISIPDVDDVFQLHIDYDLELNEDAHFHVHKNIEYDLHVQFHSKLQPNIFFHLSNHEHIYNNHNVQLHKDGVFYFLTHVKQFLHVCNYDFLEVHNLQRDIFIHLHNHQHIHINHNCQLHKYADFHNVLVLFRDQEHIHINNDVQLHKIDVVYFYFRKHDLQQNIFVHLHDQVHIHINHDVHFHRISVFHIYTHEHVHINSNIQFHKVDVIHFHTHYDFQLFGKQFLHVQFHSILQQNIFILLSIHKHILIHHNLKFVGDYVLHLYKDVKQLTHVNPNLKHNIFIHSHAHIIYDLEFNKDFHSNLQQNIFVLLRDQEHIHINNDVQLHKYADFHLHTLIQQFLHVHNCDIQLYNKYLLHFQFHPDLQQNIFVHLRDQEHINNDVHFHKISVFHFHTHPNILVDIHNYDFELHGDADCHFHKKFKQFVRKSVFFFQFYFHVQLNSKFEPNMDFFICEHDHYCRLYNELRTLLNASAGRSSCASWSGTISSGGIRRGLALLRYGRVHLLDLWPERPGQSEHAQLSGGSSGVHAAELAEQLARTLRQAEASDDVAYAEFVRYELLDDLERLFDRHQQTFVRDIKNLCTSWRARSLSARGLSPNSEGAVLLQDLADIVQSLVLKQQQNSMPLGRHTFAVLRQQIEETWQTRLGICGTASAFQTKANGELGPEEPVLEAALPFAPHAPPDHGQGGESRDGRSCLQSAACIDLLTSLDELVSQNSCRAEFKSEVARVCQSWKHRHMAQSLPDNAGIVLLLKSLSDLLRTAVSSDGGREQRGRQACSNLLNALKKLFSDGLRRPGGSLASEISHVCTNWQRRERLSASSESARLVNTLADALAAEAKREASNTLAAMSYGTEEVVKQKQSL</sequence>
<dbReference type="EMBL" id="CAJNDS010000291">
    <property type="protein sequence ID" value="CAE7039663.1"/>
    <property type="molecule type" value="Genomic_DNA"/>
</dbReference>
<dbReference type="AlphaFoldDB" id="A0A812INC5"/>
<proteinExistence type="predicted"/>
<keyword evidence="2" id="KW-1185">Reference proteome</keyword>
<reference evidence="1" key="1">
    <citation type="submission" date="2021-02" db="EMBL/GenBank/DDBJ databases">
        <authorList>
            <person name="Dougan E. K."/>
            <person name="Rhodes N."/>
            <person name="Thang M."/>
            <person name="Chan C."/>
        </authorList>
    </citation>
    <scope>NUCLEOTIDE SEQUENCE</scope>
</reference>
<comment type="caution">
    <text evidence="1">The sequence shown here is derived from an EMBL/GenBank/DDBJ whole genome shotgun (WGS) entry which is preliminary data.</text>
</comment>
<name>A0A812INC5_9DINO</name>
<evidence type="ECO:0000313" key="1">
    <source>
        <dbReference type="EMBL" id="CAE7039663.1"/>
    </source>
</evidence>
<evidence type="ECO:0000313" key="2">
    <source>
        <dbReference type="Proteomes" id="UP000604046"/>
    </source>
</evidence>
<organism evidence="1 2">
    <name type="scientific">Symbiodinium natans</name>
    <dbReference type="NCBI Taxonomy" id="878477"/>
    <lineage>
        <taxon>Eukaryota</taxon>
        <taxon>Sar</taxon>
        <taxon>Alveolata</taxon>
        <taxon>Dinophyceae</taxon>
        <taxon>Suessiales</taxon>
        <taxon>Symbiodiniaceae</taxon>
        <taxon>Symbiodinium</taxon>
    </lineage>
</organism>
<gene>
    <name evidence="1" type="primary">rngB</name>
    <name evidence="1" type="ORF">SNAT2548_LOCUS4724</name>
</gene>
<dbReference type="Proteomes" id="UP000604046">
    <property type="component" value="Unassembled WGS sequence"/>
</dbReference>
<accession>A0A812INC5</accession>